<organism evidence="2 3">
    <name type="scientific">Salinibacillus xinjiangensis</name>
    <dbReference type="NCBI Taxonomy" id="1229268"/>
    <lineage>
        <taxon>Bacteria</taxon>
        <taxon>Bacillati</taxon>
        <taxon>Bacillota</taxon>
        <taxon>Bacilli</taxon>
        <taxon>Bacillales</taxon>
        <taxon>Bacillaceae</taxon>
        <taxon>Salinibacillus</taxon>
    </lineage>
</organism>
<dbReference type="RefSeq" id="WP_153727893.1">
    <property type="nucleotide sequence ID" value="NZ_WJNH01000003.1"/>
</dbReference>
<reference evidence="2 3" key="1">
    <citation type="submission" date="2019-11" db="EMBL/GenBank/DDBJ databases">
        <authorList>
            <person name="Li J."/>
        </authorList>
    </citation>
    <scope>NUCLEOTIDE SEQUENCE [LARGE SCALE GENOMIC DNA]</scope>
    <source>
        <strain evidence="2 3">J4</strain>
    </source>
</reference>
<dbReference type="SUPFAM" id="SSF109854">
    <property type="entry name" value="DinB/YfiT-like putative metalloenzymes"/>
    <property type="match status" value="1"/>
</dbReference>
<dbReference type="InterPro" id="IPR034660">
    <property type="entry name" value="DinB/YfiT-like"/>
</dbReference>
<dbReference type="OrthoDB" id="2389280at2"/>
<comment type="caution">
    <text evidence="2">The sequence shown here is derived from an EMBL/GenBank/DDBJ whole genome shotgun (WGS) entry which is preliminary data.</text>
</comment>
<accession>A0A6G1X4W8</accession>
<evidence type="ECO:0000313" key="3">
    <source>
        <dbReference type="Proteomes" id="UP000480185"/>
    </source>
</evidence>
<dbReference type="InterPro" id="IPR024775">
    <property type="entry name" value="DinB-like"/>
</dbReference>
<dbReference type="EMBL" id="WJNH01000003">
    <property type="protein sequence ID" value="MRG85969.1"/>
    <property type="molecule type" value="Genomic_DNA"/>
</dbReference>
<sequence length="191" mass="22930">MKSLSIQHHFSTLERQRQMLFPQLNTLSNEQLWSRPAKEKWGVGESIYHLYLMMKLVKHAATLTIPSMKLYSRFVKDKPFPRETYDIYQEYKEKKKKGMKAPFVLNPPQRIRYRLDFKELHQLLMKETEKVKSKVERIDEDIAGHIVFFDPVAHYPNLIQVIHLLAIHEQHHFSIIKSDWKNIHLHNEENT</sequence>
<keyword evidence="3" id="KW-1185">Reference proteome</keyword>
<protein>
    <submittedName>
        <fullName evidence="2">DinB family protein</fullName>
    </submittedName>
</protein>
<proteinExistence type="predicted"/>
<dbReference type="Pfam" id="PF12867">
    <property type="entry name" value="DinB_2"/>
    <property type="match status" value="1"/>
</dbReference>
<evidence type="ECO:0000259" key="1">
    <source>
        <dbReference type="Pfam" id="PF12867"/>
    </source>
</evidence>
<evidence type="ECO:0000313" key="2">
    <source>
        <dbReference type="EMBL" id="MRG85969.1"/>
    </source>
</evidence>
<gene>
    <name evidence="2" type="ORF">GH754_06430</name>
</gene>
<feature type="domain" description="DinB-like" evidence="1">
    <location>
        <begin position="13"/>
        <end position="176"/>
    </location>
</feature>
<name>A0A6G1X4W8_9BACI</name>
<dbReference type="Proteomes" id="UP000480185">
    <property type="component" value="Unassembled WGS sequence"/>
</dbReference>
<dbReference type="Gene3D" id="1.20.120.450">
    <property type="entry name" value="dinb family like domain"/>
    <property type="match status" value="1"/>
</dbReference>
<dbReference type="AlphaFoldDB" id="A0A6G1X4W8"/>